<dbReference type="Pfam" id="PF19279">
    <property type="entry name" value="YegS_C"/>
    <property type="match status" value="1"/>
</dbReference>
<keyword evidence="1" id="KW-0808">Transferase</keyword>
<dbReference type="PANTHER" id="PTHR12358:SF54">
    <property type="entry name" value="SPHINGOSINE KINASE RELATED PROTEIN"/>
    <property type="match status" value="1"/>
</dbReference>
<dbReference type="InterPro" id="IPR016064">
    <property type="entry name" value="NAD/diacylglycerol_kinase_sf"/>
</dbReference>
<dbReference type="InterPro" id="IPR050187">
    <property type="entry name" value="Lipid_Phosphate_FormReg"/>
</dbReference>
<dbReference type="Gene3D" id="2.60.200.40">
    <property type="match status" value="1"/>
</dbReference>
<dbReference type="InterPro" id="IPR017438">
    <property type="entry name" value="ATP-NAD_kinase_N"/>
</dbReference>
<dbReference type="InterPro" id="IPR001206">
    <property type="entry name" value="Diacylglycerol_kinase_cat_dom"/>
</dbReference>
<evidence type="ECO:0000313" key="6">
    <source>
        <dbReference type="EMBL" id="WXA94797.1"/>
    </source>
</evidence>
<dbReference type="SUPFAM" id="SSF111331">
    <property type="entry name" value="NAD kinase/diacylglycerol kinase-like"/>
    <property type="match status" value="1"/>
</dbReference>
<dbReference type="Pfam" id="PF00781">
    <property type="entry name" value="DAGK_cat"/>
    <property type="match status" value="1"/>
</dbReference>
<feature type="domain" description="DAGKc" evidence="5">
    <location>
        <begin position="1"/>
        <end position="119"/>
    </location>
</feature>
<protein>
    <recommendedName>
        <fullName evidence="5">DAGKc domain-containing protein</fullName>
    </recommendedName>
</protein>
<keyword evidence="3" id="KW-0418">Kinase</keyword>
<dbReference type="Gene3D" id="3.40.50.10330">
    <property type="entry name" value="Probable inorganic polyphosphate/atp-NAD kinase, domain 1"/>
    <property type="match status" value="1"/>
</dbReference>
<keyword evidence="4" id="KW-0067">ATP-binding</keyword>
<dbReference type="Proteomes" id="UP001379533">
    <property type="component" value="Chromosome"/>
</dbReference>
<accession>A0ABZ2K7Z5</accession>
<evidence type="ECO:0000313" key="7">
    <source>
        <dbReference type="Proteomes" id="UP001379533"/>
    </source>
</evidence>
<evidence type="ECO:0000259" key="5">
    <source>
        <dbReference type="PROSITE" id="PS50146"/>
    </source>
</evidence>
<keyword evidence="2" id="KW-0547">Nucleotide-binding</keyword>
<evidence type="ECO:0000256" key="3">
    <source>
        <dbReference type="ARBA" id="ARBA00022777"/>
    </source>
</evidence>
<dbReference type="InterPro" id="IPR045540">
    <property type="entry name" value="YegS/DAGK_C"/>
</dbReference>
<dbReference type="RefSeq" id="WP_394845407.1">
    <property type="nucleotide sequence ID" value="NZ_CP089982.1"/>
</dbReference>
<gene>
    <name evidence="6" type="ORF">LZC95_51300</name>
</gene>
<evidence type="ECO:0000256" key="4">
    <source>
        <dbReference type="ARBA" id="ARBA00022840"/>
    </source>
</evidence>
<sequence>MRAALLFNPGAGGATTEAELVSALDRIGWKVQFRVSEEHLDPDLSEHADVVVAAGGDGTVATVAKRLAHTELRMAIVPMGTVNNVARSLGLCLEPMAAIAGLATPVERRIDLGALCTGPKESYFVEGFSAGFLGHVLGEKASDRHKKKASRAFTLIANALETYPSHRYEVQADGRDLSGDYVLVAVMNARSLGPALTLAPRARLDDGKLELVCICPEEKRTIIDALRRAEKEEDLSLPAFETIRAERVRIHGLGRWAHLDDEPWELDDPVEIAVAAGAVRWLAPSRHL</sequence>
<reference evidence="6 7" key="1">
    <citation type="submission" date="2021-12" db="EMBL/GenBank/DDBJ databases">
        <title>Discovery of the Pendulisporaceae a myxobacterial family with distinct sporulation behavior and unique specialized metabolism.</title>
        <authorList>
            <person name="Garcia R."/>
            <person name="Popoff A."/>
            <person name="Bader C.D."/>
            <person name="Loehr J."/>
            <person name="Walesch S."/>
            <person name="Walt C."/>
            <person name="Boldt J."/>
            <person name="Bunk B."/>
            <person name="Haeckl F.J.F.P.J."/>
            <person name="Gunesch A.P."/>
            <person name="Birkelbach J."/>
            <person name="Nuebel U."/>
            <person name="Pietschmann T."/>
            <person name="Bach T."/>
            <person name="Mueller R."/>
        </authorList>
    </citation>
    <scope>NUCLEOTIDE SEQUENCE [LARGE SCALE GENOMIC DNA]</scope>
    <source>
        <strain evidence="6 7">MSr12523</strain>
    </source>
</reference>
<proteinExistence type="predicted"/>
<organism evidence="6 7">
    <name type="scientific">Pendulispora brunnea</name>
    <dbReference type="NCBI Taxonomy" id="2905690"/>
    <lineage>
        <taxon>Bacteria</taxon>
        <taxon>Pseudomonadati</taxon>
        <taxon>Myxococcota</taxon>
        <taxon>Myxococcia</taxon>
        <taxon>Myxococcales</taxon>
        <taxon>Sorangiineae</taxon>
        <taxon>Pendulisporaceae</taxon>
        <taxon>Pendulispora</taxon>
    </lineage>
</organism>
<dbReference type="EMBL" id="CP089982">
    <property type="protein sequence ID" value="WXA94797.1"/>
    <property type="molecule type" value="Genomic_DNA"/>
</dbReference>
<evidence type="ECO:0000256" key="2">
    <source>
        <dbReference type="ARBA" id="ARBA00022741"/>
    </source>
</evidence>
<keyword evidence="7" id="KW-1185">Reference proteome</keyword>
<dbReference type="SMART" id="SM00046">
    <property type="entry name" value="DAGKc"/>
    <property type="match status" value="1"/>
</dbReference>
<evidence type="ECO:0000256" key="1">
    <source>
        <dbReference type="ARBA" id="ARBA00022679"/>
    </source>
</evidence>
<name>A0ABZ2K7Z5_9BACT</name>
<dbReference type="PROSITE" id="PS50146">
    <property type="entry name" value="DAGK"/>
    <property type="match status" value="1"/>
</dbReference>
<dbReference type="PANTHER" id="PTHR12358">
    <property type="entry name" value="SPHINGOSINE KINASE"/>
    <property type="match status" value="1"/>
</dbReference>